<dbReference type="InterPro" id="IPR014308">
    <property type="entry name" value="Xanthine_DH_XdhC"/>
</dbReference>
<evidence type="ECO:0000313" key="4">
    <source>
        <dbReference type="Proteomes" id="UP000184514"/>
    </source>
</evidence>
<dbReference type="InterPro" id="IPR003777">
    <property type="entry name" value="XdhC_CoxI"/>
</dbReference>
<sequence length="310" mass="33218">MGFDLNALERAVTEHGRVARVVITGIQGSSPREIGASMLVWQGGQSGTIGGGALEFELAKSVLNVADKRLSRHALGPELGQCCGGAVQIVTEVFEQNTLPTSQNGVVVRAVDGSHTMPLRVQKLLKDARSGALIETHVCQGWFIEAVHKTTRALWVWGAGHVGRALVNTLAPLPEFATTWIDTSEDRFPNNVPEDVTKLPAQNPAALVKHAPKNAEHLILTYSHALDLELCHQLLTHDFQFAGLIGSKSKWARFQSRLAALGHSNAQISRITCPIGNPILGKHPQAIAIGVGSSLLKASQTVAQTQRNSA</sequence>
<dbReference type="PANTHER" id="PTHR30388">
    <property type="entry name" value="ALDEHYDE OXIDOREDUCTASE MOLYBDENUM COFACTOR ASSEMBLY PROTEIN"/>
    <property type="match status" value="1"/>
</dbReference>
<feature type="domain" description="XdhC- CoxI" evidence="1">
    <location>
        <begin position="14"/>
        <end position="68"/>
    </location>
</feature>
<name>A0A1L9P110_9RHOB</name>
<dbReference type="Proteomes" id="UP000184514">
    <property type="component" value="Unassembled WGS sequence"/>
</dbReference>
<reference evidence="3 4" key="1">
    <citation type="submission" date="2016-10" db="EMBL/GenBank/DDBJ databases">
        <title>Genome sequence of Planktotalea frisia SH6-1.</title>
        <authorList>
            <person name="Poehlein A."/>
            <person name="Bakenhus I."/>
            <person name="Voget S."/>
            <person name="Brinkhoff T."/>
            <person name="Simon M."/>
        </authorList>
    </citation>
    <scope>NUCLEOTIDE SEQUENCE [LARGE SCALE GENOMIC DNA]</scope>
    <source>
        <strain evidence="3 4">SH6-1</strain>
    </source>
</reference>
<evidence type="ECO:0000259" key="2">
    <source>
        <dbReference type="Pfam" id="PF13478"/>
    </source>
</evidence>
<dbReference type="OrthoDB" id="61481at2"/>
<dbReference type="AlphaFoldDB" id="A0A1L9P110"/>
<dbReference type="RefSeq" id="WP_072629233.1">
    <property type="nucleotide sequence ID" value="NZ_MLCB01000045.1"/>
</dbReference>
<dbReference type="Pfam" id="PF13478">
    <property type="entry name" value="XdhC_C"/>
    <property type="match status" value="1"/>
</dbReference>
<dbReference type="Gene3D" id="3.40.50.720">
    <property type="entry name" value="NAD(P)-binding Rossmann-like Domain"/>
    <property type="match status" value="1"/>
</dbReference>
<feature type="domain" description="XdhC Rossmann" evidence="2">
    <location>
        <begin position="154"/>
        <end position="291"/>
    </location>
</feature>
<accession>A0A1L9P110</accession>
<keyword evidence="4" id="KW-1185">Reference proteome</keyword>
<evidence type="ECO:0000259" key="1">
    <source>
        <dbReference type="Pfam" id="PF02625"/>
    </source>
</evidence>
<dbReference type="InterPro" id="IPR027051">
    <property type="entry name" value="XdhC_Rossmann_dom"/>
</dbReference>
<dbReference type="InterPro" id="IPR052698">
    <property type="entry name" value="MoCofactor_Util/Proc"/>
</dbReference>
<dbReference type="STRING" id="696762.PFRI_05530"/>
<dbReference type="PANTHER" id="PTHR30388:SF6">
    <property type="entry name" value="XANTHINE DEHYDROGENASE SUBUNIT A-RELATED"/>
    <property type="match status" value="1"/>
</dbReference>
<proteinExistence type="predicted"/>
<dbReference type="EMBL" id="MLCB01000045">
    <property type="protein sequence ID" value="OJI95217.1"/>
    <property type="molecule type" value="Genomic_DNA"/>
</dbReference>
<dbReference type="NCBIfam" id="TIGR02964">
    <property type="entry name" value="xanthine_xdhC"/>
    <property type="match status" value="1"/>
</dbReference>
<organism evidence="3 4">
    <name type="scientific">Planktotalea frisia</name>
    <dbReference type="NCBI Taxonomy" id="696762"/>
    <lineage>
        <taxon>Bacteria</taxon>
        <taxon>Pseudomonadati</taxon>
        <taxon>Pseudomonadota</taxon>
        <taxon>Alphaproteobacteria</taxon>
        <taxon>Rhodobacterales</taxon>
        <taxon>Paracoccaceae</taxon>
        <taxon>Planktotalea</taxon>
    </lineage>
</organism>
<comment type="caution">
    <text evidence="3">The sequence shown here is derived from an EMBL/GenBank/DDBJ whole genome shotgun (WGS) entry which is preliminary data.</text>
</comment>
<gene>
    <name evidence="3" type="ORF">PFRI_05530</name>
</gene>
<dbReference type="Pfam" id="PF02625">
    <property type="entry name" value="XdhC_CoxI"/>
    <property type="match status" value="1"/>
</dbReference>
<protein>
    <submittedName>
        <fullName evidence="3">XdhC and CoxI family protein</fullName>
    </submittedName>
</protein>
<evidence type="ECO:0000313" key="3">
    <source>
        <dbReference type="EMBL" id="OJI95217.1"/>
    </source>
</evidence>